<keyword evidence="3" id="KW-1185">Reference proteome</keyword>
<protein>
    <submittedName>
        <fullName evidence="2">Uncharacterized protein</fullName>
    </submittedName>
</protein>
<accession>A0A1I2ZS41</accession>
<organism evidence="2 3">
    <name type="scientific">Halorubrum aquaticum</name>
    <dbReference type="NCBI Taxonomy" id="387340"/>
    <lineage>
        <taxon>Archaea</taxon>
        <taxon>Methanobacteriati</taxon>
        <taxon>Methanobacteriota</taxon>
        <taxon>Stenosarchaea group</taxon>
        <taxon>Halobacteria</taxon>
        <taxon>Halobacteriales</taxon>
        <taxon>Haloferacaceae</taxon>
        <taxon>Halorubrum</taxon>
    </lineage>
</organism>
<reference evidence="2 3" key="1">
    <citation type="submission" date="2016-10" db="EMBL/GenBank/DDBJ databases">
        <authorList>
            <person name="Varghese N."/>
            <person name="Submissions S."/>
        </authorList>
    </citation>
    <scope>NUCLEOTIDE SEQUENCE [LARGE SCALE GENOMIC DNA]</scope>
    <source>
        <strain evidence="2 3">CGMCC 1.6377</strain>
    </source>
</reference>
<dbReference type="Proteomes" id="UP000323537">
    <property type="component" value="Unassembled WGS sequence"/>
</dbReference>
<evidence type="ECO:0000313" key="3">
    <source>
        <dbReference type="Proteomes" id="UP000323537"/>
    </source>
</evidence>
<dbReference type="AlphaFoldDB" id="A0A1I2ZS41"/>
<gene>
    <name evidence="2" type="ORF">SAMN04488066_10350</name>
</gene>
<sequence length="52" mass="5592">MSAVVEEELPEDLKPESMKAGDGPAEETNGHDETIGFELLDEAEALSMEDAN</sequence>
<dbReference type="EMBL" id="FOPZ01000003">
    <property type="protein sequence ID" value="SFH40435.1"/>
    <property type="molecule type" value="Genomic_DNA"/>
</dbReference>
<proteinExistence type="predicted"/>
<evidence type="ECO:0000313" key="2">
    <source>
        <dbReference type="EMBL" id="SFH40435.1"/>
    </source>
</evidence>
<feature type="region of interest" description="Disordered" evidence="1">
    <location>
        <begin position="1"/>
        <end position="33"/>
    </location>
</feature>
<feature type="compositionally biased region" description="Acidic residues" evidence="1">
    <location>
        <begin position="1"/>
        <end position="10"/>
    </location>
</feature>
<evidence type="ECO:0000256" key="1">
    <source>
        <dbReference type="SAM" id="MobiDB-lite"/>
    </source>
</evidence>
<name>A0A1I2ZS41_9EURY</name>